<dbReference type="HAMAP" id="MF_00731">
    <property type="entry name" value="MenE"/>
    <property type="match status" value="1"/>
</dbReference>
<dbReference type="InterPro" id="IPR020845">
    <property type="entry name" value="AMP-binding_CS"/>
</dbReference>
<dbReference type="PANTHER" id="PTHR24096:SF149">
    <property type="entry name" value="AMP-BINDING DOMAIN-CONTAINING PROTEIN-RELATED"/>
    <property type="match status" value="1"/>
</dbReference>
<dbReference type="PROSITE" id="PS00455">
    <property type="entry name" value="AMP_BINDING"/>
    <property type="match status" value="1"/>
</dbReference>
<dbReference type="GO" id="GO:0005524">
    <property type="term" value="F:ATP binding"/>
    <property type="evidence" value="ECO:0007669"/>
    <property type="project" value="UniProtKB-KW"/>
</dbReference>
<dbReference type="PANTHER" id="PTHR24096">
    <property type="entry name" value="LONG-CHAIN-FATTY-ACID--COA LIGASE"/>
    <property type="match status" value="1"/>
</dbReference>
<dbReference type="NCBIfam" id="NF002966">
    <property type="entry name" value="PRK03640.1"/>
    <property type="match status" value="1"/>
</dbReference>
<dbReference type="CDD" id="cd05912">
    <property type="entry name" value="OSB_CoA_lg"/>
    <property type="match status" value="1"/>
</dbReference>
<keyword evidence="4 5" id="KW-0067">ATP-binding</keyword>
<proteinExistence type="inferred from homology"/>
<dbReference type="OrthoDB" id="9762242at2"/>
<keyword evidence="2 5" id="KW-0436">Ligase</keyword>
<comment type="pathway">
    <text evidence="5">Quinol/quinone metabolism; 1,4-dihydroxy-2-naphthoate biosynthesis; 1,4-dihydroxy-2-naphthoate from chorismate: step 5/7.</text>
</comment>
<dbReference type="EMBL" id="VTEV01000003">
    <property type="protein sequence ID" value="TYS69181.1"/>
    <property type="molecule type" value="Genomic_DNA"/>
</dbReference>
<keyword evidence="1 5" id="KW-0474">Menaquinone biosynthesis</keyword>
<dbReference type="AlphaFoldDB" id="A0A5D4T2N9"/>
<evidence type="ECO:0000256" key="3">
    <source>
        <dbReference type="ARBA" id="ARBA00022741"/>
    </source>
</evidence>
<dbReference type="UniPathway" id="UPA01057">
    <property type="reaction ID" value="UER00166"/>
</dbReference>
<evidence type="ECO:0000256" key="5">
    <source>
        <dbReference type="HAMAP-Rule" id="MF_00731"/>
    </source>
</evidence>
<evidence type="ECO:0000313" key="8">
    <source>
        <dbReference type="EMBL" id="TYS69181.1"/>
    </source>
</evidence>
<keyword evidence="3 5" id="KW-0547">Nucleotide-binding</keyword>
<feature type="domain" description="AMP-dependent synthetase/ligase" evidence="6">
    <location>
        <begin position="10"/>
        <end position="354"/>
    </location>
</feature>
<dbReference type="Pfam" id="PF13193">
    <property type="entry name" value="AMP-binding_C"/>
    <property type="match status" value="1"/>
</dbReference>
<protein>
    <recommendedName>
        <fullName evidence="5">2-succinylbenzoate--CoA ligase</fullName>
        <ecNumber evidence="5">6.2.1.26</ecNumber>
    </recommendedName>
    <alternativeName>
        <fullName evidence="5">o-succinylbenzoyl-CoA synthetase</fullName>
        <shortName evidence="5">OSB-CoA synthetase</shortName>
    </alternativeName>
</protein>
<dbReference type="FunFam" id="3.30.300.30:FF:000008">
    <property type="entry name" value="2,3-dihydroxybenzoate-AMP ligase"/>
    <property type="match status" value="1"/>
</dbReference>
<evidence type="ECO:0000259" key="7">
    <source>
        <dbReference type="Pfam" id="PF13193"/>
    </source>
</evidence>
<dbReference type="RefSeq" id="WP_148987999.1">
    <property type="nucleotide sequence ID" value="NZ_VTEV01000003.1"/>
</dbReference>
<dbReference type="GO" id="GO:0008756">
    <property type="term" value="F:o-succinylbenzoate-CoA ligase activity"/>
    <property type="evidence" value="ECO:0007669"/>
    <property type="project" value="UniProtKB-UniRule"/>
</dbReference>
<name>A0A5D4T2N9_9BACI</name>
<dbReference type="InterPro" id="IPR000873">
    <property type="entry name" value="AMP-dep_synth/lig_dom"/>
</dbReference>
<sequence length="498" mass="55733">MTVLPNFLMKRAALTPDRIALEMEDRTVTFSELYRSSLILTGKLVELGVRREDRISVFMANSIELVELLFALKNLGAITVLHNLRLTSKELSYQVEDAASRFILVDYEQEPGLQKSKEFKGTEKIVSFSKLLSLKGSDISIVEEFSLEEIDTIMYTSGTTGFPKGVKQSYGNHFWSATGSALNMGLHEDDCWLLAVPIFHISGLSILMRSVIYGMRVIIHRRFEAEAVHQDLMERKVSIMSVVTTMLSNLLEQLGSKTYPEAFRCMLVGGGPVPKSILEECMSKTIPVYQTYGMTETCSQIVTLSPDFAMSKLGSAGKPLFPCQLKVMVDGVEVGPMETGEIVVKGPNVTAGYYNREESTSEAVKDGWLYTGDLGYVDEDGFLFVVDRRSDLIISGGENVYPAEIEAVLVSHPSIKEAGVTGMPDDRWGQIPVAFVVTAREEERMEEKLLSFVREQLAGYKVPKQIYFVESLPRNASNKLMRRELLKMLPDWEDSNEN</sequence>
<gene>
    <name evidence="5 8" type="primary">menE</name>
    <name evidence="8" type="ORF">FZC76_09675</name>
</gene>
<dbReference type="Proteomes" id="UP000322524">
    <property type="component" value="Unassembled WGS sequence"/>
</dbReference>
<comment type="catalytic activity">
    <reaction evidence="5">
        <text>2-succinylbenzoate + ATP + CoA = 2-succinylbenzoyl-CoA + AMP + diphosphate</text>
        <dbReference type="Rhea" id="RHEA:17009"/>
        <dbReference type="ChEBI" id="CHEBI:18325"/>
        <dbReference type="ChEBI" id="CHEBI:30616"/>
        <dbReference type="ChEBI" id="CHEBI:33019"/>
        <dbReference type="ChEBI" id="CHEBI:57287"/>
        <dbReference type="ChEBI" id="CHEBI:57364"/>
        <dbReference type="ChEBI" id="CHEBI:456215"/>
        <dbReference type="EC" id="6.2.1.26"/>
    </reaction>
</comment>
<dbReference type="Pfam" id="PF00501">
    <property type="entry name" value="AMP-binding"/>
    <property type="match status" value="1"/>
</dbReference>
<dbReference type="InterPro" id="IPR045851">
    <property type="entry name" value="AMP-bd_C_sf"/>
</dbReference>
<dbReference type="EC" id="6.2.1.26" evidence="5"/>
<dbReference type="Gene3D" id="3.30.300.30">
    <property type="match status" value="1"/>
</dbReference>
<dbReference type="InterPro" id="IPR010192">
    <property type="entry name" value="MenE"/>
</dbReference>
<evidence type="ECO:0000259" key="6">
    <source>
        <dbReference type="Pfam" id="PF00501"/>
    </source>
</evidence>
<evidence type="ECO:0000256" key="2">
    <source>
        <dbReference type="ARBA" id="ARBA00022598"/>
    </source>
</evidence>
<comment type="similarity">
    <text evidence="5">Belongs to the ATP-dependent AMP-binding enzyme family. MenE subfamily.</text>
</comment>
<accession>A0A5D4T2N9</accession>
<evidence type="ECO:0000256" key="4">
    <source>
        <dbReference type="ARBA" id="ARBA00022840"/>
    </source>
</evidence>
<dbReference type="InterPro" id="IPR042099">
    <property type="entry name" value="ANL_N_sf"/>
</dbReference>
<comment type="function">
    <text evidence="5">Converts 2-succinylbenzoate (OSB) to 2-succinylbenzoyl-CoA (OSB-CoA).</text>
</comment>
<dbReference type="Gene3D" id="3.40.50.12780">
    <property type="entry name" value="N-terminal domain of ligase-like"/>
    <property type="match status" value="1"/>
</dbReference>
<dbReference type="SUPFAM" id="SSF56801">
    <property type="entry name" value="Acetyl-CoA synthetase-like"/>
    <property type="match status" value="1"/>
</dbReference>
<organism evidence="8 9">
    <name type="scientific">Sutcliffiella horikoshii</name>
    <dbReference type="NCBI Taxonomy" id="79883"/>
    <lineage>
        <taxon>Bacteria</taxon>
        <taxon>Bacillati</taxon>
        <taxon>Bacillota</taxon>
        <taxon>Bacilli</taxon>
        <taxon>Bacillales</taxon>
        <taxon>Bacillaceae</taxon>
        <taxon>Sutcliffiella</taxon>
    </lineage>
</organism>
<dbReference type="GO" id="GO:0009234">
    <property type="term" value="P:menaquinone biosynthetic process"/>
    <property type="evidence" value="ECO:0007669"/>
    <property type="project" value="UniProtKB-UniRule"/>
</dbReference>
<reference evidence="8 9" key="1">
    <citation type="submission" date="2019-08" db="EMBL/GenBank/DDBJ databases">
        <title>Bacillus genomes from the desert of Cuatro Cienegas, Coahuila.</title>
        <authorList>
            <person name="Olmedo-Alvarez G."/>
        </authorList>
    </citation>
    <scope>NUCLEOTIDE SEQUENCE [LARGE SCALE GENOMIC DNA]</scope>
    <source>
        <strain evidence="8 9">CH28_1T</strain>
    </source>
</reference>
<comment type="caution">
    <text evidence="8">The sequence shown here is derived from an EMBL/GenBank/DDBJ whole genome shotgun (WGS) entry which is preliminary data.</text>
</comment>
<evidence type="ECO:0000256" key="1">
    <source>
        <dbReference type="ARBA" id="ARBA00022428"/>
    </source>
</evidence>
<dbReference type="NCBIfam" id="TIGR01923">
    <property type="entry name" value="menE"/>
    <property type="match status" value="1"/>
</dbReference>
<feature type="domain" description="AMP-binding enzyme C-terminal" evidence="7">
    <location>
        <begin position="404"/>
        <end position="479"/>
    </location>
</feature>
<dbReference type="InterPro" id="IPR025110">
    <property type="entry name" value="AMP-bd_C"/>
</dbReference>
<evidence type="ECO:0000313" key="9">
    <source>
        <dbReference type="Proteomes" id="UP000322524"/>
    </source>
</evidence>
<dbReference type="UniPathway" id="UPA00079"/>
<comment type="pathway">
    <text evidence="5">Quinol/quinone metabolism; menaquinone biosynthesis.</text>
</comment>